<accession>A0A6J6LNS9</accession>
<name>A0A6J6LNS9_9ZZZZ</name>
<organism evidence="1">
    <name type="scientific">freshwater metagenome</name>
    <dbReference type="NCBI Taxonomy" id="449393"/>
    <lineage>
        <taxon>unclassified sequences</taxon>
        <taxon>metagenomes</taxon>
        <taxon>ecological metagenomes</taxon>
    </lineage>
</organism>
<evidence type="ECO:0000313" key="1">
    <source>
        <dbReference type="EMBL" id="CAB4662273.1"/>
    </source>
</evidence>
<proteinExistence type="predicted"/>
<dbReference type="AlphaFoldDB" id="A0A6J6LNS9"/>
<protein>
    <submittedName>
        <fullName evidence="1">Unannotated protein</fullName>
    </submittedName>
</protein>
<gene>
    <name evidence="1" type="ORF">UFOPK2275_00621</name>
</gene>
<sequence length="45" mass="4660">MWFGSNVGAVAWAKISPVFGSITITVPLIAPDALTTSEIAFAATH</sequence>
<dbReference type="EMBL" id="CAEZWQ010000058">
    <property type="protein sequence ID" value="CAB4662273.1"/>
    <property type="molecule type" value="Genomic_DNA"/>
</dbReference>
<reference evidence="1" key="1">
    <citation type="submission" date="2020-05" db="EMBL/GenBank/DDBJ databases">
        <authorList>
            <person name="Chiriac C."/>
            <person name="Salcher M."/>
            <person name="Ghai R."/>
            <person name="Kavagutti S V."/>
        </authorList>
    </citation>
    <scope>NUCLEOTIDE SEQUENCE</scope>
</reference>